<organism evidence="1 2">
    <name type="scientific">Kribbella hippodromi</name>
    <dbReference type="NCBI Taxonomy" id="434347"/>
    <lineage>
        <taxon>Bacteria</taxon>
        <taxon>Bacillati</taxon>
        <taxon>Actinomycetota</taxon>
        <taxon>Actinomycetes</taxon>
        <taxon>Propionibacteriales</taxon>
        <taxon>Kribbellaceae</taxon>
        <taxon>Kribbella</taxon>
    </lineage>
</organism>
<dbReference type="Proteomes" id="UP001501705">
    <property type="component" value="Unassembled WGS sequence"/>
</dbReference>
<comment type="caution">
    <text evidence="1">The sequence shown here is derived from an EMBL/GenBank/DDBJ whole genome shotgun (WGS) entry which is preliminary data.</text>
</comment>
<gene>
    <name evidence="1" type="ORF">GCM10009804_23180</name>
</gene>
<proteinExistence type="predicted"/>
<sequence length="168" mass="18380">MPAYRPLLLTGGPAVGKTVTGRGLAQSTERCAYIDVDDVRQLVKSGGAAPWEGEEGRAQHVLGVRNAAALAANFSADGFNVTMSDVIDAELLRLYRELVPDIMVIRLSISHAMARARAQTRRVYLTDQEFETLHRQQLPPLETDVDIEVSALALDAQIDAVRAAWLRV</sequence>
<dbReference type="SUPFAM" id="SSF52540">
    <property type="entry name" value="P-loop containing nucleoside triphosphate hydrolases"/>
    <property type="match status" value="1"/>
</dbReference>
<reference evidence="2" key="1">
    <citation type="journal article" date="2019" name="Int. J. Syst. Evol. Microbiol.">
        <title>The Global Catalogue of Microorganisms (GCM) 10K type strain sequencing project: providing services to taxonomists for standard genome sequencing and annotation.</title>
        <authorList>
            <consortium name="The Broad Institute Genomics Platform"/>
            <consortium name="The Broad Institute Genome Sequencing Center for Infectious Disease"/>
            <person name="Wu L."/>
            <person name="Ma J."/>
        </authorList>
    </citation>
    <scope>NUCLEOTIDE SEQUENCE [LARGE SCALE GENOMIC DNA]</scope>
    <source>
        <strain evidence="2">JCM 15572</strain>
    </source>
</reference>
<dbReference type="InterPro" id="IPR027417">
    <property type="entry name" value="P-loop_NTPase"/>
</dbReference>
<evidence type="ECO:0000313" key="2">
    <source>
        <dbReference type="Proteomes" id="UP001501705"/>
    </source>
</evidence>
<dbReference type="Gene3D" id="3.40.50.300">
    <property type="entry name" value="P-loop containing nucleotide triphosphate hydrolases"/>
    <property type="match status" value="1"/>
</dbReference>
<protein>
    <recommendedName>
        <fullName evidence="3">Shikimate kinase</fullName>
    </recommendedName>
</protein>
<dbReference type="RefSeq" id="WP_344233426.1">
    <property type="nucleotide sequence ID" value="NZ_BAAAPH010000006.1"/>
</dbReference>
<evidence type="ECO:0000313" key="1">
    <source>
        <dbReference type="EMBL" id="GAA1565859.1"/>
    </source>
</evidence>
<keyword evidence="2" id="KW-1185">Reference proteome</keyword>
<name>A0ABP4NTX7_9ACTN</name>
<evidence type="ECO:0008006" key="3">
    <source>
        <dbReference type="Google" id="ProtNLM"/>
    </source>
</evidence>
<dbReference type="EMBL" id="BAAAPH010000006">
    <property type="protein sequence ID" value="GAA1565859.1"/>
    <property type="molecule type" value="Genomic_DNA"/>
</dbReference>
<accession>A0ABP4NTX7</accession>